<proteinExistence type="predicted"/>
<evidence type="ECO:0000313" key="1">
    <source>
        <dbReference type="EMBL" id="GIH10563.1"/>
    </source>
</evidence>
<organism evidence="1 2">
    <name type="scientific">Rhizocola hellebori</name>
    <dbReference type="NCBI Taxonomy" id="1392758"/>
    <lineage>
        <taxon>Bacteria</taxon>
        <taxon>Bacillati</taxon>
        <taxon>Actinomycetota</taxon>
        <taxon>Actinomycetes</taxon>
        <taxon>Micromonosporales</taxon>
        <taxon>Micromonosporaceae</taxon>
        <taxon>Rhizocola</taxon>
    </lineage>
</organism>
<dbReference type="Proteomes" id="UP000612899">
    <property type="component" value="Unassembled WGS sequence"/>
</dbReference>
<comment type="caution">
    <text evidence="1">The sequence shown here is derived from an EMBL/GenBank/DDBJ whole genome shotgun (WGS) entry which is preliminary data.</text>
</comment>
<dbReference type="AlphaFoldDB" id="A0A8J3QGS0"/>
<dbReference type="RefSeq" id="WP_203914278.1">
    <property type="nucleotide sequence ID" value="NZ_BONY01000099.1"/>
</dbReference>
<gene>
    <name evidence="1" type="ORF">Rhe02_86300</name>
</gene>
<sequence>MGTYTERATLHLIDGSRPGGAASLRSKQVRGLWSWEGTFLPDDQHANFFGSQGQNILIELPGGQTGEVLLQNVQIGSHVATNIRLLGSGPPPF</sequence>
<protein>
    <submittedName>
        <fullName evidence="1">Uncharacterized protein</fullName>
    </submittedName>
</protein>
<evidence type="ECO:0000313" key="2">
    <source>
        <dbReference type="Proteomes" id="UP000612899"/>
    </source>
</evidence>
<reference evidence="1" key="1">
    <citation type="submission" date="2021-01" db="EMBL/GenBank/DDBJ databases">
        <title>Whole genome shotgun sequence of Rhizocola hellebori NBRC 109834.</title>
        <authorList>
            <person name="Komaki H."/>
            <person name="Tamura T."/>
        </authorList>
    </citation>
    <scope>NUCLEOTIDE SEQUENCE</scope>
    <source>
        <strain evidence="1">NBRC 109834</strain>
    </source>
</reference>
<name>A0A8J3QGS0_9ACTN</name>
<dbReference type="EMBL" id="BONY01000099">
    <property type="protein sequence ID" value="GIH10563.1"/>
    <property type="molecule type" value="Genomic_DNA"/>
</dbReference>
<keyword evidence="2" id="KW-1185">Reference proteome</keyword>
<accession>A0A8J3QGS0</accession>